<reference evidence="1 2" key="1">
    <citation type="journal article" date="2013" name="PLoS Genet.">
        <title>The genome and development-dependent transcriptomes of Pyronema confluens: a window into fungal evolution.</title>
        <authorList>
            <person name="Traeger S."/>
            <person name="Altegoer F."/>
            <person name="Freitag M."/>
            <person name="Gabaldon T."/>
            <person name="Kempken F."/>
            <person name="Kumar A."/>
            <person name="Marcet-Houben M."/>
            <person name="Poggeler S."/>
            <person name="Stajich J.E."/>
            <person name="Nowrousian M."/>
        </authorList>
    </citation>
    <scope>NUCLEOTIDE SEQUENCE [LARGE SCALE GENOMIC DNA]</scope>
    <source>
        <strain evidence="2">CBS 100304</strain>
        <tissue evidence="1">Vegetative mycelium</tissue>
    </source>
</reference>
<gene>
    <name evidence="1" type="ORF">PCON_04947</name>
</gene>
<evidence type="ECO:0000313" key="1">
    <source>
        <dbReference type="EMBL" id="CCX05360.1"/>
    </source>
</evidence>
<accession>U4L5N3</accession>
<organism evidence="1 2">
    <name type="scientific">Pyronema omphalodes (strain CBS 100304)</name>
    <name type="common">Pyronema confluens</name>
    <dbReference type="NCBI Taxonomy" id="1076935"/>
    <lineage>
        <taxon>Eukaryota</taxon>
        <taxon>Fungi</taxon>
        <taxon>Dikarya</taxon>
        <taxon>Ascomycota</taxon>
        <taxon>Pezizomycotina</taxon>
        <taxon>Pezizomycetes</taxon>
        <taxon>Pezizales</taxon>
        <taxon>Pyronemataceae</taxon>
        <taxon>Pyronema</taxon>
    </lineage>
</organism>
<dbReference type="AlphaFoldDB" id="U4L5N3"/>
<evidence type="ECO:0000313" key="2">
    <source>
        <dbReference type="Proteomes" id="UP000018144"/>
    </source>
</evidence>
<protein>
    <submittedName>
        <fullName evidence="1">Uncharacterized protein</fullName>
    </submittedName>
</protein>
<dbReference type="EMBL" id="HF935252">
    <property type="protein sequence ID" value="CCX05360.1"/>
    <property type="molecule type" value="Genomic_DNA"/>
</dbReference>
<proteinExistence type="predicted"/>
<keyword evidence="2" id="KW-1185">Reference proteome</keyword>
<sequence>MKPRRDSWRFDHISGR</sequence>
<dbReference type="Proteomes" id="UP000018144">
    <property type="component" value="Unassembled WGS sequence"/>
</dbReference>
<name>U4L5N3_PYROM</name>